<feature type="compositionally biased region" description="Polar residues" evidence="5">
    <location>
        <begin position="55"/>
        <end position="74"/>
    </location>
</feature>
<comment type="caution">
    <text evidence="7">The sequence shown here is derived from an EMBL/GenBank/DDBJ whole genome shotgun (WGS) entry which is preliminary data.</text>
</comment>
<keyword evidence="2" id="KW-0547">Nucleotide-binding</keyword>
<evidence type="ECO:0000256" key="2">
    <source>
        <dbReference type="ARBA" id="ARBA00022741"/>
    </source>
</evidence>
<sequence>MVTPRRPATFESSLDTPPATPASMSADDSKTPSTHIATTIPTPPTSPRAIRKSANDSNNDTPISTPQALSSASPYHQRGGALRRIKTDLPQNHTPPTVFLVPRCPFEVEILKDARGRDAIFGTGAWSIVYKATTRPKSHQSTSESLTPPQSPTVSTPELVAVKKPNRGDATIILRNEAKVLAYLHSMPDSERYIVPFCGIMEEATLVLQAIPFSLEGHIRQCAFTASRNFSTRTMNEPVIGSTAIWLQLAHRLVSALTWLHCVAGVVHGDIKPGNILLSNMQGDEAGQSQNQINGEDVKLTFDPLFADFSSAQLINAQEPTSNTLSAVTREYTAPELLKASVLRDPESTATTASDVFSLAVTLLVAAMGQLLVYPGSVFQRQLMATQGWMVLDHVRNGDQGSRVPRNGVVQKVLEQAVRKVDAGRVGALQWLDIVEKAISAESTKV</sequence>
<dbReference type="SUPFAM" id="SSF56112">
    <property type="entry name" value="Protein kinase-like (PK-like)"/>
    <property type="match status" value="1"/>
</dbReference>
<feature type="domain" description="Protein kinase" evidence="6">
    <location>
        <begin position="115"/>
        <end position="439"/>
    </location>
</feature>
<dbReference type="AlphaFoldDB" id="A0AAN6ITV3"/>
<proteinExistence type="predicted"/>
<dbReference type="Proteomes" id="UP001161757">
    <property type="component" value="Unassembled WGS sequence"/>
</dbReference>
<evidence type="ECO:0000256" key="4">
    <source>
        <dbReference type="ARBA" id="ARBA00022840"/>
    </source>
</evidence>
<keyword evidence="1" id="KW-0808">Transferase</keyword>
<dbReference type="GO" id="GO:0004674">
    <property type="term" value="F:protein serine/threonine kinase activity"/>
    <property type="evidence" value="ECO:0007669"/>
    <property type="project" value="TreeGrafter"/>
</dbReference>
<dbReference type="PANTHER" id="PTHR44329:SF288">
    <property type="entry name" value="MITOGEN-ACTIVATED PROTEIN KINASE KINASE KINASE 20"/>
    <property type="match status" value="1"/>
</dbReference>
<dbReference type="PROSITE" id="PS00108">
    <property type="entry name" value="PROTEIN_KINASE_ST"/>
    <property type="match status" value="1"/>
</dbReference>
<dbReference type="InterPro" id="IPR008271">
    <property type="entry name" value="Ser/Thr_kinase_AS"/>
</dbReference>
<feature type="compositionally biased region" description="Polar residues" evidence="5">
    <location>
        <begin position="139"/>
        <end position="156"/>
    </location>
</feature>
<dbReference type="Pfam" id="PF00069">
    <property type="entry name" value="Pkinase"/>
    <property type="match status" value="1"/>
</dbReference>
<dbReference type="GO" id="GO:0005524">
    <property type="term" value="F:ATP binding"/>
    <property type="evidence" value="ECO:0007669"/>
    <property type="project" value="UniProtKB-KW"/>
</dbReference>
<reference evidence="7" key="1">
    <citation type="submission" date="2023-01" db="EMBL/GenBank/DDBJ databases">
        <title>Exophiala dermititidis isolated from Cystic Fibrosis Patient.</title>
        <authorList>
            <person name="Kurbessoian T."/>
            <person name="Crocker A."/>
            <person name="Murante D."/>
            <person name="Hogan D.A."/>
            <person name="Stajich J.E."/>
        </authorList>
    </citation>
    <scope>NUCLEOTIDE SEQUENCE</scope>
    <source>
        <strain evidence="7">Ex8</strain>
    </source>
</reference>
<feature type="compositionally biased region" description="Low complexity" evidence="5">
    <location>
        <begin position="31"/>
        <end position="40"/>
    </location>
</feature>
<feature type="region of interest" description="Disordered" evidence="5">
    <location>
        <begin position="137"/>
        <end position="156"/>
    </location>
</feature>
<gene>
    <name evidence="7" type="ORF">HRR80_008742</name>
</gene>
<dbReference type="Gene3D" id="1.10.510.10">
    <property type="entry name" value="Transferase(Phosphotransferase) domain 1"/>
    <property type="match status" value="1"/>
</dbReference>
<evidence type="ECO:0000256" key="5">
    <source>
        <dbReference type="SAM" id="MobiDB-lite"/>
    </source>
</evidence>
<keyword evidence="3" id="KW-0418">Kinase</keyword>
<dbReference type="PANTHER" id="PTHR44329">
    <property type="entry name" value="SERINE/THREONINE-PROTEIN KINASE TNNI3K-RELATED"/>
    <property type="match status" value="1"/>
</dbReference>
<evidence type="ECO:0000313" key="8">
    <source>
        <dbReference type="Proteomes" id="UP001161757"/>
    </source>
</evidence>
<dbReference type="InterPro" id="IPR011009">
    <property type="entry name" value="Kinase-like_dom_sf"/>
</dbReference>
<evidence type="ECO:0000313" key="7">
    <source>
        <dbReference type="EMBL" id="KAJ8987181.1"/>
    </source>
</evidence>
<name>A0AAN6ITV3_EXODE</name>
<evidence type="ECO:0000256" key="1">
    <source>
        <dbReference type="ARBA" id="ARBA00022679"/>
    </source>
</evidence>
<evidence type="ECO:0000259" key="6">
    <source>
        <dbReference type="PROSITE" id="PS50011"/>
    </source>
</evidence>
<dbReference type="InterPro" id="IPR051681">
    <property type="entry name" value="Ser/Thr_Kinases-Pseudokinases"/>
</dbReference>
<protein>
    <recommendedName>
        <fullName evidence="6">Protein kinase domain-containing protein</fullName>
    </recommendedName>
</protein>
<organism evidence="7 8">
    <name type="scientific">Exophiala dermatitidis</name>
    <name type="common">Black yeast-like fungus</name>
    <name type="synonym">Wangiella dermatitidis</name>
    <dbReference type="NCBI Taxonomy" id="5970"/>
    <lineage>
        <taxon>Eukaryota</taxon>
        <taxon>Fungi</taxon>
        <taxon>Dikarya</taxon>
        <taxon>Ascomycota</taxon>
        <taxon>Pezizomycotina</taxon>
        <taxon>Eurotiomycetes</taxon>
        <taxon>Chaetothyriomycetidae</taxon>
        <taxon>Chaetothyriales</taxon>
        <taxon>Herpotrichiellaceae</taxon>
        <taxon>Exophiala</taxon>
    </lineage>
</organism>
<keyword evidence="4" id="KW-0067">ATP-binding</keyword>
<accession>A0AAN6ITV3</accession>
<dbReference type="SMART" id="SM00220">
    <property type="entry name" value="S_TKc"/>
    <property type="match status" value="1"/>
</dbReference>
<dbReference type="PROSITE" id="PS50011">
    <property type="entry name" value="PROTEIN_KINASE_DOM"/>
    <property type="match status" value="1"/>
</dbReference>
<feature type="region of interest" description="Disordered" evidence="5">
    <location>
        <begin position="1"/>
        <end position="78"/>
    </location>
</feature>
<evidence type="ECO:0000256" key="3">
    <source>
        <dbReference type="ARBA" id="ARBA00022777"/>
    </source>
</evidence>
<dbReference type="EMBL" id="JAJGCB010000027">
    <property type="protein sequence ID" value="KAJ8987181.1"/>
    <property type="molecule type" value="Genomic_DNA"/>
</dbReference>
<dbReference type="InterPro" id="IPR000719">
    <property type="entry name" value="Prot_kinase_dom"/>
</dbReference>